<dbReference type="Gene3D" id="3.30.1370.10">
    <property type="entry name" value="K Homology domain, type 1"/>
    <property type="match status" value="1"/>
</dbReference>
<dbReference type="CDD" id="cd00105">
    <property type="entry name" value="KH-I"/>
    <property type="match status" value="1"/>
</dbReference>
<dbReference type="InterPro" id="IPR004088">
    <property type="entry name" value="KH_dom_type_1"/>
</dbReference>
<gene>
    <name evidence="3" type="ORF">EVOR1521_LOCUS28191</name>
</gene>
<keyword evidence="4" id="KW-1185">Reference proteome</keyword>
<protein>
    <recommendedName>
        <fullName evidence="2">K Homology domain-containing protein</fullName>
    </recommendedName>
</protein>
<dbReference type="InterPro" id="IPR004087">
    <property type="entry name" value="KH_dom"/>
</dbReference>
<proteinExistence type="predicted"/>
<evidence type="ECO:0000313" key="3">
    <source>
        <dbReference type="EMBL" id="CAJ1406156.1"/>
    </source>
</evidence>
<dbReference type="SMART" id="SM00322">
    <property type="entry name" value="KH"/>
    <property type="match status" value="1"/>
</dbReference>
<dbReference type="EMBL" id="CAUJNA010003617">
    <property type="protein sequence ID" value="CAJ1406156.1"/>
    <property type="molecule type" value="Genomic_DNA"/>
</dbReference>
<dbReference type="PROSITE" id="PS50084">
    <property type="entry name" value="KH_TYPE_1"/>
    <property type="match status" value="1"/>
</dbReference>
<evidence type="ECO:0000313" key="4">
    <source>
        <dbReference type="Proteomes" id="UP001178507"/>
    </source>
</evidence>
<reference evidence="3" key="1">
    <citation type="submission" date="2023-08" db="EMBL/GenBank/DDBJ databases">
        <authorList>
            <person name="Chen Y."/>
            <person name="Shah S."/>
            <person name="Dougan E. K."/>
            <person name="Thang M."/>
            <person name="Chan C."/>
        </authorList>
    </citation>
    <scope>NUCLEOTIDE SEQUENCE</scope>
</reference>
<organism evidence="3 4">
    <name type="scientific">Effrenium voratum</name>
    <dbReference type="NCBI Taxonomy" id="2562239"/>
    <lineage>
        <taxon>Eukaryota</taxon>
        <taxon>Sar</taxon>
        <taxon>Alveolata</taxon>
        <taxon>Dinophyceae</taxon>
        <taxon>Suessiales</taxon>
        <taxon>Symbiodiniaceae</taxon>
        <taxon>Effrenium</taxon>
    </lineage>
</organism>
<keyword evidence="1" id="KW-0694">RNA-binding</keyword>
<accession>A0AA36JJF5</accession>
<feature type="domain" description="K Homology" evidence="2">
    <location>
        <begin position="31"/>
        <end position="101"/>
    </location>
</feature>
<dbReference type="SUPFAM" id="SSF54791">
    <property type="entry name" value="Eukaryotic type KH-domain (KH-domain type I)"/>
    <property type="match status" value="1"/>
</dbReference>
<dbReference type="InterPro" id="IPR036612">
    <property type="entry name" value="KH_dom_type_1_sf"/>
</dbReference>
<name>A0AA36JJF5_9DINO</name>
<dbReference type="GO" id="GO:0003723">
    <property type="term" value="F:RNA binding"/>
    <property type="evidence" value="ECO:0007669"/>
    <property type="project" value="UniProtKB-UniRule"/>
</dbReference>
<dbReference type="Pfam" id="PF00013">
    <property type="entry name" value="KH_1"/>
    <property type="match status" value="1"/>
</dbReference>
<comment type="caution">
    <text evidence="3">The sequence shown here is derived from an EMBL/GenBank/DDBJ whole genome shotgun (WGS) entry which is preliminary data.</text>
</comment>
<dbReference type="Proteomes" id="UP001178507">
    <property type="component" value="Unassembled WGS sequence"/>
</dbReference>
<sequence>MRPRTSPPAGVDMLTDALSVVPDQLADPADQSQVLQCSCPAHVVGSLIGKGGAALKEISDATGVHLDMRDMEGSFGEKAIIISGNAVGCVAAYLHIIGRIASLQESGGLEDALVGAEGFDAMAGAGSFL</sequence>
<dbReference type="AlphaFoldDB" id="A0AA36JJF5"/>
<evidence type="ECO:0000256" key="1">
    <source>
        <dbReference type="PROSITE-ProRule" id="PRU00117"/>
    </source>
</evidence>
<evidence type="ECO:0000259" key="2">
    <source>
        <dbReference type="SMART" id="SM00322"/>
    </source>
</evidence>